<organism evidence="7 8">
    <name type="scientific">Lentilactobacillus senioris DSM 24302 = JCM 17472</name>
    <dbReference type="NCBI Taxonomy" id="1423802"/>
    <lineage>
        <taxon>Bacteria</taxon>
        <taxon>Bacillati</taxon>
        <taxon>Bacillota</taxon>
        <taxon>Bacilli</taxon>
        <taxon>Lactobacillales</taxon>
        <taxon>Lactobacillaceae</taxon>
        <taxon>Lentilactobacillus</taxon>
    </lineage>
</organism>
<dbReference type="EMBL" id="AYZR01000009">
    <property type="protein sequence ID" value="KRM93085.1"/>
    <property type="molecule type" value="Genomic_DNA"/>
</dbReference>
<reference evidence="7 8" key="1">
    <citation type="journal article" date="2015" name="Genome Announc.">
        <title>Expanding the biotechnology potential of lactobacilli through comparative genomics of 213 strains and associated genera.</title>
        <authorList>
            <person name="Sun Z."/>
            <person name="Harris H.M."/>
            <person name="McCann A."/>
            <person name="Guo C."/>
            <person name="Argimon S."/>
            <person name="Zhang W."/>
            <person name="Yang X."/>
            <person name="Jeffery I.B."/>
            <person name="Cooney J.C."/>
            <person name="Kagawa T.F."/>
            <person name="Liu W."/>
            <person name="Song Y."/>
            <person name="Salvetti E."/>
            <person name="Wrobel A."/>
            <person name="Rasinkangas P."/>
            <person name="Parkhill J."/>
            <person name="Rea M.C."/>
            <person name="O'Sullivan O."/>
            <person name="Ritari J."/>
            <person name="Douillard F.P."/>
            <person name="Paul Ross R."/>
            <person name="Yang R."/>
            <person name="Briner A.E."/>
            <person name="Felis G.E."/>
            <person name="de Vos W.M."/>
            <person name="Barrangou R."/>
            <person name="Klaenhammer T.R."/>
            <person name="Caufield P.W."/>
            <person name="Cui Y."/>
            <person name="Zhang H."/>
            <person name="O'Toole P.W."/>
        </authorList>
    </citation>
    <scope>NUCLEOTIDE SEQUENCE [LARGE SCALE GENOMIC DNA]</scope>
    <source>
        <strain evidence="7 8">DSM 24302</strain>
    </source>
</reference>
<protein>
    <submittedName>
        <fullName evidence="7">YihY family protein</fullName>
    </submittedName>
</protein>
<keyword evidence="5 6" id="KW-0472">Membrane</keyword>
<name>A0A0R2CN67_9LACO</name>
<evidence type="ECO:0000313" key="8">
    <source>
        <dbReference type="Proteomes" id="UP000051256"/>
    </source>
</evidence>
<evidence type="ECO:0000256" key="5">
    <source>
        <dbReference type="ARBA" id="ARBA00023136"/>
    </source>
</evidence>
<keyword evidence="2" id="KW-1003">Cell membrane</keyword>
<dbReference type="InterPro" id="IPR017039">
    <property type="entry name" value="Virul_fac_BrkB"/>
</dbReference>
<dbReference type="Proteomes" id="UP000051256">
    <property type="component" value="Unassembled WGS sequence"/>
</dbReference>
<keyword evidence="4 6" id="KW-1133">Transmembrane helix</keyword>
<comment type="subcellular location">
    <subcellularLocation>
        <location evidence="1">Cell membrane</location>
        <topology evidence="1">Multi-pass membrane protein</topology>
    </subcellularLocation>
</comment>
<dbReference type="STRING" id="1423802.FC56_GL000749"/>
<evidence type="ECO:0000256" key="6">
    <source>
        <dbReference type="SAM" id="Phobius"/>
    </source>
</evidence>
<gene>
    <name evidence="7" type="ORF">FC56_GL000749</name>
</gene>
<dbReference type="GO" id="GO:0005886">
    <property type="term" value="C:plasma membrane"/>
    <property type="evidence" value="ECO:0007669"/>
    <property type="project" value="UniProtKB-SubCell"/>
</dbReference>
<keyword evidence="8" id="KW-1185">Reference proteome</keyword>
<feature type="transmembrane region" description="Helical" evidence="6">
    <location>
        <begin position="17"/>
        <end position="39"/>
    </location>
</feature>
<dbReference type="PATRIC" id="fig|1423802.4.peg.760"/>
<evidence type="ECO:0000256" key="4">
    <source>
        <dbReference type="ARBA" id="ARBA00022989"/>
    </source>
</evidence>
<dbReference type="AlphaFoldDB" id="A0A0R2CN67"/>
<comment type="caution">
    <text evidence="7">The sequence shown here is derived from an EMBL/GenBank/DDBJ whole genome shotgun (WGS) entry which is preliminary data.</text>
</comment>
<accession>A0A0R2CN67</accession>
<dbReference type="Pfam" id="PF03631">
    <property type="entry name" value="Virul_fac_BrkB"/>
    <property type="match status" value="1"/>
</dbReference>
<evidence type="ECO:0000256" key="2">
    <source>
        <dbReference type="ARBA" id="ARBA00022475"/>
    </source>
</evidence>
<feature type="transmembrane region" description="Helical" evidence="6">
    <location>
        <begin position="228"/>
        <end position="252"/>
    </location>
</feature>
<feature type="transmembrane region" description="Helical" evidence="6">
    <location>
        <begin position="78"/>
        <end position="96"/>
    </location>
</feature>
<proteinExistence type="predicted"/>
<evidence type="ECO:0000256" key="3">
    <source>
        <dbReference type="ARBA" id="ARBA00022692"/>
    </source>
</evidence>
<evidence type="ECO:0000256" key="1">
    <source>
        <dbReference type="ARBA" id="ARBA00004651"/>
    </source>
</evidence>
<dbReference type="PANTHER" id="PTHR30213:SF0">
    <property type="entry name" value="UPF0761 MEMBRANE PROTEIN YIHY"/>
    <property type="match status" value="1"/>
</dbReference>
<feature type="transmembrane region" description="Helical" evidence="6">
    <location>
        <begin position="164"/>
        <end position="184"/>
    </location>
</feature>
<evidence type="ECO:0000313" key="7">
    <source>
        <dbReference type="EMBL" id="KRM93085.1"/>
    </source>
</evidence>
<sequence length="286" mass="32371">MISHYQEGNISDSAVVLAFYSLLSILPIIILLGSLLRLFNFDSDQILDYAAPIFPDSIYSFLKPIIESTLSGYSTGQFSFGIIVTIWSASRAIAAFQRTINQTYGVAKHQTAISNRILSFIWMIVLILIVMAVMLFFTFGQMAIEWLTPKLGLPRDLGSLINTVKWPVTIFSVWFLLMLLYYFVPTARVKFRYIWVGALVSTLGLMLLSQGFTYYVKYFANSITTYKTIGTFIVLMFWLDFSALILLFGGVVNATVQELKHGAIQEQTDAIAQVMKRGARRIRKNK</sequence>
<keyword evidence="3 6" id="KW-0812">Transmembrane</keyword>
<dbReference type="NCBIfam" id="TIGR00765">
    <property type="entry name" value="yihY_not_rbn"/>
    <property type="match status" value="1"/>
</dbReference>
<feature type="transmembrane region" description="Helical" evidence="6">
    <location>
        <begin position="193"/>
        <end position="216"/>
    </location>
</feature>
<dbReference type="PANTHER" id="PTHR30213">
    <property type="entry name" value="INNER MEMBRANE PROTEIN YHJD"/>
    <property type="match status" value="1"/>
</dbReference>
<feature type="transmembrane region" description="Helical" evidence="6">
    <location>
        <begin position="117"/>
        <end position="144"/>
    </location>
</feature>
<dbReference type="PIRSF" id="PIRSF035875">
    <property type="entry name" value="RNase_BN"/>
    <property type="match status" value="1"/>
</dbReference>